<evidence type="ECO:0000259" key="2">
    <source>
        <dbReference type="PROSITE" id="PS51371"/>
    </source>
</evidence>
<dbReference type="OrthoDB" id="9801899at2"/>
<evidence type="ECO:0000313" key="4">
    <source>
        <dbReference type="Proteomes" id="UP000184278"/>
    </source>
</evidence>
<proteinExistence type="predicted"/>
<keyword evidence="1" id="KW-0129">CBS domain</keyword>
<dbReference type="Gene3D" id="3.90.550.10">
    <property type="entry name" value="Spore Coat Polysaccharide Biosynthesis Protein SpsA, Chain A"/>
    <property type="match status" value="1"/>
</dbReference>
<dbReference type="Proteomes" id="UP000184278">
    <property type="component" value="Unassembled WGS sequence"/>
</dbReference>
<evidence type="ECO:0000313" key="3">
    <source>
        <dbReference type="EMBL" id="SHI17384.1"/>
    </source>
</evidence>
<dbReference type="Pfam" id="PF00571">
    <property type="entry name" value="CBS"/>
    <property type="match status" value="2"/>
</dbReference>
<dbReference type="InterPro" id="IPR005835">
    <property type="entry name" value="NTP_transferase_dom"/>
</dbReference>
<dbReference type="EMBL" id="FQXK01000014">
    <property type="protein sequence ID" value="SHI17384.1"/>
    <property type="molecule type" value="Genomic_DNA"/>
</dbReference>
<keyword evidence="3" id="KW-0808">Transferase</keyword>
<dbReference type="SUPFAM" id="SSF54631">
    <property type="entry name" value="CBS-domain pair"/>
    <property type="match status" value="1"/>
</dbReference>
<dbReference type="AlphaFoldDB" id="A0A1M5YZN7"/>
<dbReference type="SUPFAM" id="SSF53448">
    <property type="entry name" value="Nucleotide-diphospho-sugar transferases"/>
    <property type="match status" value="1"/>
</dbReference>
<dbReference type="Pfam" id="PF00483">
    <property type="entry name" value="NTP_transferase"/>
    <property type="match status" value="1"/>
</dbReference>
<feature type="domain" description="CBS" evidence="2">
    <location>
        <begin position="1"/>
        <end position="62"/>
    </location>
</feature>
<dbReference type="RefSeq" id="WP_073387198.1">
    <property type="nucleotide sequence ID" value="NZ_FQXK01000014.1"/>
</dbReference>
<keyword evidence="4" id="KW-1185">Reference proteome</keyword>
<reference evidence="4" key="1">
    <citation type="submission" date="2016-11" db="EMBL/GenBank/DDBJ databases">
        <authorList>
            <person name="Varghese N."/>
            <person name="Submissions S."/>
        </authorList>
    </citation>
    <scope>NUCLEOTIDE SEQUENCE [LARGE SCALE GENOMIC DNA]</scope>
    <source>
        <strain evidence="4">DSM 3071</strain>
    </source>
</reference>
<dbReference type="InterPro" id="IPR050486">
    <property type="entry name" value="Mannose-1P_guanyltransferase"/>
</dbReference>
<organism evidence="3 4">
    <name type="scientific">Butyrivibrio fibrisolvens DSM 3071</name>
    <dbReference type="NCBI Taxonomy" id="1121131"/>
    <lineage>
        <taxon>Bacteria</taxon>
        <taxon>Bacillati</taxon>
        <taxon>Bacillota</taxon>
        <taxon>Clostridia</taxon>
        <taxon>Lachnospirales</taxon>
        <taxon>Lachnospiraceae</taxon>
        <taxon>Butyrivibrio</taxon>
    </lineage>
</organism>
<dbReference type="PANTHER" id="PTHR22572">
    <property type="entry name" value="SUGAR-1-PHOSPHATE GUANYL TRANSFERASE"/>
    <property type="match status" value="1"/>
</dbReference>
<dbReference type="InterPro" id="IPR029044">
    <property type="entry name" value="Nucleotide-diphossugar_trans"/>
</dbReference>
<dbReference type="GeneID" id="89508426"/>
<dbReference type="InterPro" id="IPR000644">
    <property type="entry name" value="CBS_dom"/>
</dbReference>
<dbReference type="STRING" id="1121131.SAMN02745229_01848"/>
<protein>
    <submittedName>
        <fullName evidence="3">Nucleotidyl transferase</fullName>
    </submittedName>
</protein>
<gene>
    <name evidence="3" type="ORF">SAMN02745229_01848</name>
</gene>
<dbReference type="Gene3D" id="3.10.580.10">
    <property type="entry name" value="CBS-domain"/>
    <property type="match status" value="1"/>
</dbReference>
<name>A0A1M5YZN7_BUTFI</name>
<dbReference type="CDD" id="cd06426">
    <property type="entry name" value="NTP_transferase_like_2"/>
    <property type="match status" value="1"/>
</dbReference>
<sequence length="359" mass="40359">MDKETLSRYTGTKDMNIVEAMQKIDENGKGILYILNSKGQLSGSVSDGDIRRWIITTGNLQGSVRDIMKKDPKCLSEEAKDKAGKLMSMESVRSVPIVNEHRKIVNIIFIEDIHRRRRKKNRSLKGIPVIIMAGGKGTRLYPYTKILPKPLIPIGEIPILERIINRFCSYGADEFYITVNYKKEMIKSYFKDLNSSYTIHYVEEGKPLGTAGGISLIGESLEGPVIITNCDIMIEADYAAILEHHKSSGNAITIVSSLKNTIIPYGVLYTSEEGIVSSLDEKPSLSYLINTGMYVVDSVYLDLIPKDIIYNMTDLIDDFMRQGMQVGVFPISENSFLDMGQFEELRKMEERISAGDIND</sequence>
<evidence type="ECO:0000256" key="1">
    <source>
        <dbReference type="PROSITE-ProRule" id="PRU00703"/>
    </source>
</evidence>
<dbReference type="InterPro" id="IPR046342">
    <property type="entry name" value="CBS_dom_sf"/>
</dbReference>
<accession>A0A1M5YZN7</accession>
<dbReference type="PROSITE" id="PS51371">
    <property type="entry name" value="CBS"/>
    <property type="match status" value="1"/>
</dbReference>
<dbReference type="GO" id="GO:0016740">
    <property type="term" value="F:transferase activity"/>
    <property type="evidence" value="ECO:0007669"/>
    <property type="project" value="UniProtKB-KW"/>
</dbReference>